<dbReference type="SUPFAM" id="SSF47661">
    <property type="entry name" value="t-snare proteins"/>
    <property type="match status" value="1"/>
</dbReference>
<dbReference type="Gene3D" id="1.20.58.70">
    <property type="match status" value="1"/>
</dbReference>
<reference evidence="9" key="1">
    <citation type="submission" date="2021-01" db="EMBL/GenBank/DDBJ databases">
        <authorList>
            <person name="Corre E."/>
            <person name="Pelletier E."/>
            <person name="Niang G."/>
            <person name="Scheremetjew M."/>
            <person name="Finn R."/>
            <person name="Kale V."/>
            <person name="Holt S."/>
            <person name="Cochrane G."/>
            <person name="Meng A."/>
            <person name="Brown T."/>
            <person name="Cohen L."/>
        </authorList>
    </citation>
    <scope>NUCLEOTIDE SEQUENCE</scope>
    <source>
        <strain evidence="9">CCMP644</strain>
    </source>
</reference>
<protein>
    <recommendedName>
        <fullName evidence="8">t-SNARE coiled-coil homology domain-containing protein</fullName>
    </recommendedName>
</protein>
<dbReference type="InterPro" id="IPR045242">
    <property type="entry name" value="Syntaxin"/>
</dbReference>
<dbReference type="Pfam" id="PF05739">
    <property type="entry name" value="SNARE"/>
    <property type="match status" value="1"/>
</dbReference>
<organism evidence="9">
    <name type="scientific">Hemiselmis andersenii</name>
    <name type="common">Cryptophyte alga</name>
    <dbReference type="NCBI Taxonomy" id="464988"/>
    <lineage>
        <taxon>Eukaryota</taxon>
        <taxon>Cryptophyceae</taxon>
        <taxon>Cryptomonadales</taxon>
        <taxon>Hemiselmidaceae</taxon>
        <taxon>Hemiselmis</taxon>
    </lineage>
</organism>
<sequence>MAPAGKHDDGVELLRMDEVQRQADQGSDLPPALNLSGAIDILSQLKSGAPALAADAADVVVEVVENEAPSVFMADFFAQVKGVKAELGEIRGMMKEVKDLQAKIITEVSKQKSKEYTETLDEQLRNISLKAKKIKGNLQRMQQAADEKFAQDKDSAESRTHANMHGALTRKFVEVMGDFQEIQSTYKKHLRDRVARQVKVANPAATEDEIQKAVDTGGGDIFTDKLLSRADQTALNAYADVQSKHEELIKLESSIREVHQLFMDMAILVEQQGELLDNIEDIVSHAATYTEQGVTQLVKAKDLQKKMRKKMCCLTVCFAFGLLLLVTWVTAFVPGI</sequence>
<dbReference type="PROSITE" id="PS00914">
    <property type="entry name" value="SYNTAXIN"/>
    <property type="match status" value="1"/>
</dbReference>
<dbReference type="GO" id="GO:0006887">
    <property type="term" value="P:exocytosis"/>
    <property type="evidence" value="ECO:0007669"/>
    <property type="project" value="TreeGrafter"/>
</dbReference>
<comment type="similarity">
    <text evidence="2 6">Belongs to the syntaxin family.</text>
</comment>
<evidence type="ECO:0000256" key="4">
    <source>
        <dbReference type="ARBA" id="ARBA00022989"/>
    </source>
</evidence>
<evidence type="ECO:0000256" key="3">
    <source>
        <dbReference type="ARBA" id="ARBA00022692"/>
    </source>
</evidence>
<dbReference type="GO" id="GO:0005484">
    <property type="term" value="F:SNAP receptor activity"/>
    <property type="evidence" value="ECO:0007669"/>
    <property type="project" value="InterPro"/>
</dbReference>
<dbReference type="GO" id="GO:0005886">
    <property type="term" value="C:plasma membrane"/>
    <property type="evidence" value="ECO:0007669"/>
    <property type="project" value="TreeGrafter"/>
</dbReference>
<dbReference type="SMART" id="SM00397">
    <property type="entry name" value="t_SNARE"/>
    <property type="match status" value="1"/>
</dbReference>
<evidence type="ECO:0000313" key="9">
    <source>
        <dbReference type="EMBL" id="CAD8970998.1"/>
    </source>
</evidence>
<dbReference type="PANTHER" id="PTHR19957:SF307">
    <property type="entry name" value="PROTEIN SSO1-RELATED"/>
    <property type="match status" value="1"/>
</dbReference>
<dbReference type="SMART" id="SM00503">
    <property type="entry name" value="SynN"/>
    <property type="match status" value="1"/>
</dbReference>
<gene>
    <name evidence="9" type="ORF">HAND00432_LOCUS21997</name>
</gene>
<feature type="transmembrane region" description="Helical" evidence="7">
    <location>
        <begin position="311"/>
        <end position="333"/>
    </location>
</feature>
<keyword evidence="4 7" id="KW-1133">Transmembrane helix</keyword>
<dbReference type="InterPro" id="IPR010989">
    <property type="entry name" value="SNARE"/>
</dbReference>
<keyword evidence="3 7" id="KW-0812">Transmembrane</keyword>
<evidence type="ECO:0000256" key="6">
    <source>
        <dbReference type="RuleBase" id="RU003858"/>
    </source>
</evidence>
<dbReference type="GO" id="GO:0006886">
    <property type="term" value="P:intracellular protein transport"/>
    <property type="evidence" value="ECO:0007669"/>
    <property type="project" value="InterPro"/>
</dbReference>
<dbReference type="Pfam" id="PF00804">
    <property type="entry name" value="Syntaxin"/>
    <property type="match status" value="1"/>
</dbReference>
<dbReference type="GO" id="GO:0031201">
    <property type="term" value="C:SNARE complex"/>
    <property type="evidence" value="ECO:0007669"/>
    <property type="project" value="TreeGrafter"/>
</dbReference>
<evidence type="ECO:0000259" key="8">
    <source>
        <dbReference type="PROSITE" id="PS50192"/>
    </source>
</evidence>
<evidence type="ECO:0000256" key="2">
    <source>
        <dbReference type="ARBA" id="ARBA00009063"/>
    </source>
</evidence>
<dbReference type="Gene3D" id="1.20.5.110">
    <property type="match status" value="1"/>
</dbReference>
<dbReference type="PANTHER" id="PTHR19957">
    <property type="entry name" value="SYNTAXIN"/>
    <property type="match status" value="1"/>
</dbReference>
<accession>A0A7S1EC66</accession>
<evidence type="ECO:0000256" key="1">
    <source>
        <dbReference type="ARBA" id="ARBA00004211"/>
    </source>
</evidence>
<dbReference type="CDD" id="cd15848">
    <property type="entry name" value="SNARE_syntaxin1-like"/>
    <property type="match status" value="1"/>
</dbReference>
<dbReference type="GO" id="GO:0000149">
    <property type="term" value="F:SNARE binding"/>
    <property type="evidence" value="ECO:0007669"/>
    <property type="project" value="TreeGrafter"/>
</dbReference>
<evidence type="ECO:0000256" key="7">
    <source>
        <dbReference type="SAM" id="Phobius"/>
    </source>
</evidence>
<keyword evidence="5 7" id="KW-0472">Membrane</keyword>
<dbReference type="InterPro" id="IPR000727">
    <property type="entry name" value="T_SNARE_dom"/>
</dbReference>
<evidence type="ECO:0000256" key="5">
    <source>
        <dbReference type="ARBA" id="ARBA00023136"/>
    </source>
</evidence>
<dbReference type="EMBL" id="HBFX01036517">
    <property type="protein sequence ID" value="CAD8970998.1"/>
    <property type="molecule type" value="Transcribed_RNA"/>
</dbReference>
<dbReference type="AlphaFoldDB" id="A0A7S1EC66"/>
<proteinExistence type="inferred from homology"/>
<dbReference type="GO" id="GO:0012505">
    <property type="term" value="C:endomembrane system"/>
    <property type="evidence" value="ECO:0007669"/>
    <property type="project" value="TreeGrafter"/>
</dbReference>
<dbReference type="InterPro" id="IPR006012">
    <property type="entry name" value="Syntaxin/epimorphin_CS"/>
</dbReference>
<dbReference type="InterPro" id="IPR006011">
    <property type="entry name" value="Syntaxin_N"/>
</dbReference>
<comment type="subcellular location">
    <subcellularLocation>
        <location evidence="1">Membrane</location>
        <topology evidence="1">Single-pass type IV membrane protein</topology>
    </subcellularLocation>
</comment>
<name>A0A7S1EC66_HEMAN</name>
<dbReference type="GO" id="GO:0048278">
    <property type="term" value="P:vesicle docking"/>
    <property type="evidence" value="ECO:0007669"/>
    <property type="project" value="TreeGrafter"/>
</dbReference>
<dbReference type="PROSITE" id="PS50192">
    <property type="entry name" value="T_SNARE"/>
    <property type="match status" value="1"/>
</dbReference>
<feature type="domain" description="T-SNARE coiled-coil homology" evidence="8">
    <location>
        <begin position="238"/>
        <end position="300"/>
    </location>
</feature>
<dbReference type="GO" id="GO:0006906">
    <property type="term" value="P:vesicle fusion"/>
    <property type="evidence" value="ECO:0007669"/>
    <property type="project" value="TreeGrafter"/>
</dbReference>